<evidence type="ECO:0000256" key="9">
    <source>
        <dbReference type="SAM" id="SignalP"/>
    </source>
</evidence>
<dbReference type="FunFam" id="2.160.20.10:FF:000004">
    <property type="entry name" value="Pectin lyase-like superfamily protein"/>
    <property type="match status" value="1"/>
</dbReference>
<dbReference type="Pfam" id="PF00295">
    <property type="entry name" value="Glyco_hydro_28"/>
    <property type="match status" value="1"/>
</dbReference>
<dbReference type="Gene3D" id="2.160.20.10">
    <property type="entry name" value="Single-stranded right-handed beta-helix, Pectin lyase-like"/>
    <property type="match status" value="1"/>
</dbReference>
<comment type="similarity">
    <text evidence="2 8">Belongs to the glycosyl hydrolase 28 family.</text>
</comment>
<dbReference type="GO" id="GO:0071555">
    <property type="term" value="P:cell wall organization"/>
    <property type="evidence" value="ECO:0007669"/>
    <property type="project" value="UniProtKB-KW"/>
</dbReference>
<sequence length="423" mass="45825">MASKAFLSKYFSVLQIFLGLLCISDAGRVILDKFYDVERYNAVSDGNDAGGVILDKFFDVRRFGAVSDGKTDNFHAFHKAWRKACNCDGKCWVSVPRGTYKLGPVVFVGPCKGITGFLIQGVVVAPTDPAQFTDHWIIFRYVDQLLIRGGGTLDGQGASAWPLNDCRTNPHCKPLPATMRFDFITNSRIHHLKSVNSKNAHINFFACKNITINKVKLIAPADSPNTDGIRLGASSNIKISRSIIATGDDCIAMIDGTNNVVISYVSCGPGHGISIGSIGKVLNEQVHDIKVLNCNISGTQNGLRVKTWAPSLSGMVTNLTFQDILMNQVSNPIIFDQNYCPDPPCNDKAQSLVQISNVTFKNIIGTSSSKTAVNFICSRAQPCDKVTLDNINLTYNGFGGPSVSSCKNVEGNSIGTQMPPDCL</sequence>
<comment type="subcellular location">
    <subcellularLocation>
        <location evidence="1">Secreted</location>
        <location evidence="1">Cell wall</location>
    </subcellularLocation>
</comment>
<reference evidence="10" key="1">
    <citation type="submission" date="2023-02" db="EMBL/GenBank/DDBJ databases">
        <title>Genome of toxic invasive species Heracleum sosnowskyi carries increased number of genes despite the absence of recent whole-genome duplications.</title>
        <authorList>
            <person name="Schelkunov M."/>
            <person name="Shtratnikova V."/>
            <person name="Makarenko M."/>
            <person name="Klepikova A."/>
            <person name="Omelchenko D."/>
            <person name="Novikova G."/>
            <person name="Obukhova E."/>
            <person name="Bogdanov V."/>
            <person name="Penin A."/>
            <person name="Logacheva M."/>
        </authorList>
    </citation>
    <scope>NUCLEOTIDE SEQUENCE</scope>
    <source>
        <strain evidence="10">Hsosn_3</strain>
        <tissue evidence="10">Leaf</tissue>
    </source>
</reference>
<evidence type="ECO:0000256" key="7">
    <source>
        <dbReference type="ARBA" id="ARBA00023316"/>
    </source>
</evidence>
<evidence type="ECO:0000313" key="11">
    <source>
        <dbReference type="Proteomes" id="UP001237642"/>
    </source>
</evidence>
<dbReference type="SMART" id="SM00710">
    <property type="entry name" value="PbH1"/>
    <property type="match status" value="5"/>
</dbReference>
<keyword evidence="5 8" id="KW-0378">Hydrolase</keyword>
<keyword evidence="6 8" id="KW-0326">Glycosidase</keyword>
<dbReference type="GO" id="GO:0005975">
    <property type="term" value="P:carbohydrate metabolic process"/>
    <property type="evidence" value="ECO:0007669"/>
    <property type="project" value="InterPro"/>
</dbReference>
<evidence type="ECO:0000256" key="2">
    <source>
        <dbReference type="ARBA" id="ARBA00008834"/>
    </source>
</evidence>
<evidence type="ECO:0000256" key="1">
    <source>
        <dbReference type="ARBA" id="ARBA00004191"/>
    </source>
</evidence>
<evidence type="ECO:0000313" key="10">
    <source>
        <dbReference type="EMBL" id="KAK1397200.1"/>
    </source>
</evidence>
<name>A0AAD8N0K4_9APIA</name>
<keyword evidence="7" id="KW-0961">Cell wall biogenesis/degradation</keyword>
<dbReference type="InterPro" id="IPR000743">
    <property type="entry name" value="Glyco_hydro_28"/>
</dbReference>
<gene>
    <name evidence="10" type="ORF">POM88_007063</name>
</gene>
<keyword evidence="4" id="KW-0964">Secreted</keyword>
<evidence type="ECO:0000256" key="8">
    <source>
        <dbReference type="RuleBase" id="RU361169"/>
    </source>
</evidence>
<evidence type="ECO:0000256" key="6">
    <source>
        <dbReference type="ARBA" id="ARBA00023295"/>
    </source>
</evidence>
<dbReference type="AlphaFoldDB" id="A0AAD8N0K4"/>
<reference evidence="10" key="2">
    <citation type="submission" date="2023-05" db="EMBL/GenBank/DDBJ databases">
        <authorList>
            <person name="Schelkunov M.I."/>
        </authorList>
    </citation>
    <scope>NUCLEOTIDE SEQUENCE</scope>
    <source>
        <strain evidence="10">Hsosn_3</strain>
        <tissue evidence="10">Leaf</tissue>
    </source>
</reference>
<keyword evidence="3" id="KW-0134">Cell wall</keyword>
<evidence type="ECO:0000256" key="4">
    <source>
        <dbReference type="ARBA" id="ARBA00022525"/>
    </source>
</evidence>
<accession>A0AAD8N0K4</accession>
<keyword evidence="11" id="KW-1185">Reference proteome</keyword>
<evidence type="ECO:0000256" key="5">
    <source>
        <dbReference type="ARBA" id="ARBA00022801"/>
    </source>
</evidence>
<proteinExistence type="inferred from homology"/>
<comment type="caution">
    <text evidence="10">The sequence shown here is derived from an EMBL/GenBank/DDBJ whole genome shotgun (WGS) entry which is preliminary data.</text>
</comment>
<dbReference type="GO" id="GO:0004650">
    <property type="term" value="F:polygalacturonase activity"/>
    <property type="evidence" value="ECO:0007669"/>
    <property type="project" value="InterPro"/>
</dbReference>
<dbReference type="PANTHER" id="PTHR31375">
    <property type="match status" value="1"/>
</dbReference>
<keyword evidence="9" id="KW-0732">Signal</keyword>
<dbReference type="SUPFAM" id="SSF51126">
    <property type="entry name" value="Pectin lyase-like"/>
    <property type="match status" value="1"/>
</dbReference>
<dbReference type="EMBL" id="JAUIZM010000002">
    <property type="protein sequence ID" value="KAK1397200.1"/>
    <property type="molecule type" value="Genomic_DNA"/>
</dbReference>
<dbReference type="InterPro" id="IPR011050">
    <property type="entry name" value="Pectin_lyase_fold/virulence"/>
</dbReference>
<protein>
    <submittedName>
        <fullName evidence="10">Exo-polygalacturonase, family GH28</fullName>
    </submittedName>
</protein>
<feature type="chain" id="PRO_5042146638" evidence="9">
    <location>
        <begin position="27"/>
        <end position="423"/>
    </location>
</feature>
<organism evidence="10 11">
    <name type="scientific">Heracleum sosnowskyi</name>
    <dbReference type="NCBI Taxonomy" id="360622"/>
    <lineage>
        <taxon>Eukaryota</taxon>
        <taxon>Viridiplantae</taxon>
        <taxon>Streptophyta</taxon>
        <taxon>Embryophyta</taxon>
        <taxon>Tracheophyta</taxon>
        <taxon>Spermatophyta</taxon>
        <taxon>Magnoliopsida</taxon>
        <taxon>eudicotyledons</taxon>
        <taxon>Gunneridae</taxon>
        <taxon>Pentapetalae</taxon>
        <taxon>asterids</taxon>
        <taxon>campanulids</taxon>
        <taxon>Apiales</taxon>
        <taxon>Apiaceae</taxon>
        <taxon>Apioideae</taxon>
        <taxon>apioid superclade</taxon>
        <taxon>Tordylieae</taxon>
        <taxon>Tordyliinae</taxon>
        <taxon>Heracleum</taxon>
    </lineage>
</organism>
<dbReference type="InterPro" id="IPR012334">
    <property type="entry name" value="Pectin_lyas_fold"/>
</dbReference>
<feature type="signal peptide" evidence="9">
    <location>
        <begin position="1"/>
        <end position="26"/>
    </location>
</feature>
<dbReference type="Proteomes" id="UP001237642">
    <property type="component" value="Unassembled WGS sequence"/>
</dbReference>
<evidence type="ECO:0000256" key="3">
    <source>
        <dbReference type="ARBA" id="ARBA00022512"/>
    </source>
</evidence>
<dbReference type="InterPro" id="IPR006626">
    <property type="entry name" value="PbH1"/>
</dbReference>